<dbReference type="RefSeq" id="WP_265464647.1">
    <property type="nucleotide sequence ID" value="NZ_JAPEQW010000002.1"/>
</dbReference>
<dbReference type="EMBL" id="JAPEQW010000002">
    <property type="protein sequence ID" value="MCW8037931.1"/>
    <property type="molecule type" value="Genomic_DNA"/>
</dbReference>
<comment type="caution">
    <text evidence="1">The sequence shown here is derived from an EMBL/GenBank/DDBJ whole genome shotgun (WGS) entry which is preliminary data.</text>
</comment>
<reference evidence="1 2" key="1">
    <citation type="submission" date="2022-11" db="EMBL/GenBank/DDBJ databases">
        <title>Acinetobacter entericus sp. nov., isolated from the gut of the plastic-eating larvae of the Coleoptera insect Zophobas atratus.</title>
        <authorList>
            <person name="Dong X."/>
            <person name="Yang Y."/>
        </authorList>
    </citation>
    <scope>NUCLEOTIDE SEQUENCE [LARGE SCALE GENOMIC DNA]</scope>
    <source>
        <strain evidence="1 2">BIT-DXN8</strain>
    </source>
</reference>
<evidence type="ECO:0000313" key="2">
    <source>
        <dbReference type="Proteomes" id="UP001209682"/>
    </source>
</evidence>
<evidence type="ECO:0008006" key="3">
    <source>
        <dbReference type="Google" id="ProtNLM"/>
    </source>
</evidence>
<evidence type="ECO:0000313" key="1">
    <source>
        <dbReference type="EMBL" id="MCW8037931.1"/>
    </source>
</evidence>
<sequence length="160" mass="18120">MNEKDLEEKSSTQIILEAVHDLHDQEQVVTRETLAAILPQLTIGKIDDRLSYLIDTNQISRVQRGVYVPVFKHPPSREMCKYILNDGTVKIEIGTQVITLTPKEARSLGNLMVAEAMQFSNIEMGHNMALIQQEVIGEVRNIKREVKKLAQIEKQGNLSL</sequence>
<organism evidence="1 2">
    <name type="scientific">Acinetobacter entericus</name>
    <dbReference type="NCBI Taxonomy" id="2989714"/>
    <lineage>
        <taxon>Bacteria</taxon>
        <taxon>Pseudomonadati</taxon>
        <taxon>Pseudomonadota</taxon>
        <taxon>Gammaproteobacteria</taxon>
        <taxon>Moraxellales</taxon>
        <taxon>Moraxellaceae</taxon>
        <taxon>Acinetobacter</taxon>
    </lineage>
</organism>
<proteinExistence type="predicted"/>
<accession>A0ABT3NEE1</accession>
<keyword evidence="2" id="KW-1185">Reference proteome</keyword>
<gene>
    <name evidence="1" type="ORF">OKC24_01860</name>
</gene>
<protein>
    <recommendedName>
        <fullName evidence="3">Transcriptional regulator</fullName>
    </recommendedName>
</protein>
<dbReference type="Proteomes" id="UP001209682">
    <property type="component" value="Unassembled WGS sequence"/>
</dbReference>
<name>A0ABT3NEE1_9GAMM</name>